<sequence length="112" mass="12599">MTDLPNVNDEFLTLEALEEAAQAASKAQDKALPFQDEIVIWEGNNGRSPTLSCSVQKAEIGETIELSIVWIITKTEYVHNHPLLQADEIVSLPQHRNLSVIRESSYMNYQSD</sequence>
<organism evidence="1 2">
    <name type="scientific">Dentiscutata erythropus</name>
    <dbReference type="NCBI Taxonomy" id="1348616"/>
    <lineage>
        <taxon>Eukaryota</taxon>
        <taxon>Fungi</taxon>
        <taxon>Fungi incertae sedis</taxon>
        <taxon>Mucoromycota</taxon>
        <taxon>Glomeromycotina</taxon>
        <taxon>Glomeromycetes</taxon>
        <taxon>Diversisporales</taxon>
        <taxon>Gigasporaceae</taxon>
        <taxon>Dentiscutata</taxon>
    </lineage>
</organism>
<gene>
    <name evidence="1" type="ORF">DERYTH_LOCUS7356</name>
</gene>
<name>A0A9N9CCM9_9GLOM</name>
<proteinExistence type="predicted"/>
<evidence type="ECO:0000313" key="2">
    <source>
        <dbReference type="Proteomes" id="UP000789405"/>
    </source>
</evidence>
<protein>
    <submittedName>
        <fullName evidence="1">17612_t:CDS:1</fullName>
    </submittedName>
</protein>
<keyword evidence="2" id="KW-1185">Reference proteome</keyword>
<dbReference type="EMBL" id="CAJVPY010003564">
    <property type="protein sequence ID" value="CAG8595169.1"/>
    <property type="molecule type" value="Genomic_DNA"/>
</dbReference>
<accession>A0A9N9CCM9</accession>
<comment type="caution">
    <text evidence="1">The sequence shown here is derived from an EMBL/GenBank/DDBJ whole genome shotgun (WGS) entry which is preliminary data.</text>
</comment>
<dbReference type="AlphaFoldDB" id="A0A9N9CCM9"/>
<reference evidence="1" key="1">
    <citation type="submission" date="2021-06" db="EMBL/GenBank/DDBJ databases">
        <authorList>
            <person name="Kallberg Y."/>
            <person name="Tangrot J."/>
            <person name="Rosling A."/>
        </authorList>
    </citation>
    <scope>NUCLEOTIDE SEQUENCE</scope>
    <source>
        <strain evidence="1">MA453B</strain>
    </source>
</reference>
<dbReference type="OrthoDB" id="591056at2759"/>
<dbReference type="Proteomes" id="UP000789405">
    <property type="component" value="Unassembled WGS sequence"/>
</dbReference>
<evidence type="ECO:0000313" key="1">
    <source>
        <dbReference type="EMBL" id="CAG8595169.1"/>
    </source>
</evidence>